<feature type="signal peptide" evidence="2">
    <location>
        <begin position="1"/>
        <end position="19"/>
    </location>
</feature>
<comment type="caution">
    <text evidence="3">The sequence shown here is derived from an EMBL/GenBank/DDBJ whole genome shotgun (WGS) entry which is preliminary data.</text>
</comment>
<evidence type="ECO:0000313" key="3">
    <source>
        <dbReference type="EMBL" id="ROQ28517.1"/>
    </source>
</evidence>
<dbReference type="InterPro" id="IPR018247">
    <property type="entry name" value="EF_Hand_1_Ca_BS"/>
</dbReference>
<organism evidence="3 4">
    <name type="scientific">Gallaecimonas pentaromativorans</name>
    <dbReference type="NCBI Taxonomy" id="584787"/>
    <lineage>
        <taxon>Bacteria</taxon>
        <taxon>Pseudomonadati</taxon>
        <taxon>Pseudomonadota</taxon>
        <taxon>Gammaproteobacteria</taxon>
        <taxon>Enterobacterales</taxon>
        <taxon>Gallaecimonadaceae</taxon>
        <taxon>Gallaecimonas</taxon>
    </lineage>
</organism>
<feature type="transmembrane region" description="Helical" evidence="1">
    <location>
        <begin position="239"/>
        <end position="258"/>
    </location>
</feature>
<keyword evidence="4" id="KW-1185">Reference proteome</keyword>
<proteinExistence type="predicted"/>
<name>A0A3N1PNH1_9GAMM</name>
<protein>
    <submittedName>
        <fullName evidence="3">HupE/UreJ protein</fullName>
    </submittedName>
</protein>
<keyword evidence="1" id="KW-1133">Transmembrane helix</keyword>
<dbReference type="RefSeq" id="WP_123421004.1">
    <property type="nucleotide sequence ID" value="NZ_JBLXEP010000004.1"/>
</dbReference>
<dbReference type="Pfam" id="PF13795">
    <property type="entry name" value="HupE_UreJ_2"/>
    <property type="match status" value="1"/>
</dbReference>
<dbReference type="Proteomes" id="UP000268033">
    <property type="component" value="Unassembled WGS sequence"/>
</dbReference>
<dbReference type="AlphaFoldDB" id="A0A3N1PNH1"/>
<keyword evidence="1" id="KW-0812">Transmembrane</keyword>
<feature type="transmembrane region" description="Helical" evidence="1">
    <location>
        <begin position="211"/>
        <end position="233"/>
    </location>
</feature>
<dbReference type="EMBL" id="RJUL01000003">
    <property type="protein sequence ID" value="ROQ28517.1"/>
    <property type="molecule type" value="Genomic_DNA"/>
</dbReference>
<sequence>MKGWLLLLLLALPAWGHQASTAFLRLDGNQGVLELSLMDLASRLNLDSDADGQLTWGEVTQHRAAVAAVVGQGLRFRRGEQPCALSLTGNWQAERHFNEVFLWLPLRLDCPEAGALALDYRLFSKTPGHKLLLAMAGHPAGMISPGQGEVALGQRPLWRVLAEYLLQGVWHIWTGIDHVLFLLALLLPAVLVARGRGWAVEANRKRVWRQVLWIVSAFTLAHSVTLTLTALGVELLPGPWVELAIAVSVLAAALNLIWPWCRQVLWMTAGFGLLHGMGFAGALAALGLPADARLPAILVFNLGVEVGQLAIVLLVLPPLLLFRFNPGYRRRFLPAAGSVMSLVAVVWTCQRLLVAIGH</sequence>
<reference evidence="3 4" key="1">
    <citation type="submission" date="2018-11" db="EMBL/GenBank/DDBJ databases">
        <title>Genomic Encyclopedia of Type Strains, Phase IV (KMG-IV): sequencing the most valuable type-strain genomes for metagenomic binning, comparative biology and taxonomic classification.</title>
        <authorList>
            <person name="Goeker M."/>
        </authorList>
    </citation>
    <scope>NUCLEOTIDE SEQUENCE [LARGE SCALE GENOMIC DNA]</scope>
    <source>
        <strain evidence="3 4">DSM 21945</strain>
    </source>
</reference>
<keyword evidence="2" id="KW-0732">Signal</keyword>
<evidence type="ECO:0000313" key="4">
    <source>
        <dbReference type="Proteomes" id="UP000268033"/>
    </source>
</evidence>
<evidence type="ECO:0000256" key="2">
    <source>
        <dbReference type="SAM" id="SignalP"/>
    </source>
</evidence>
<feature type="transmembrane region" description="Helical" evidence="1">
    <location>
        <begin position="265"/>
        <end position="288"/>
    </location>
</feature>
<evidence type="ECO:0000256" key="1">
    <source>
        <dbReference type="SAM" id="Phobius"/>
    </source>
</evidence>
<gene>
    <name evidence="3" type="ORF">EDC28_103110</name>
</gene>
<dbReference type="STRING" id="584787.GCA_001247655_00317"/>
<feature type="transmembrane region" description="Helical" evidence="1">
    <location>
        <begin position="332"/>
        <end position="353"/>
    </location>
</feature>
<accession>A0A3N1PNH1</accession>
<feature type="transmembrane region" description="Helical" evidence="1">
    <location>
        <begin position="294"/>
        <end position="320"/>
    </location>
</feature>
<feature type="chain" id="PRO_5018220411" evidence="2">
    <location>
        <begin position="20"/>
        <end position="358"/>
    </location>
</feature>
<feature type="transmembrane region" description="Helical" evidence="1">
    <location>
        <begin position="170"/>
        <end position="191"/>
    </location>
</feature>
<keyword evidence="1" id="KW-0472">Membrane</keyword>
<dbReference type="InterPro" id="IPR032809">
    <property type="entry name" value="Put_HupE_UreJ"/>
</dbReference>
<dbReference type="PROSITE" id="PS00018">
    <property type="entry name" value="EF_HAND_1"/>
    <property type="match status" value="1"/>
</dbReference>